<evidence type="ECO:0000313" key="3">
    <source>
        <dbReference type="Proteomes" id="UP001341840"/>
    </source>
</evidence>
<name>A0ABU6W334_9FABA</name>
<dbReference type="InterPro" id="IPR050317">
    <property type="entry name" value="Plant_Fungal_Acyltransferase"/>
</dbReference>
<evidence type="ECO:0000256" key="1">
    <source>
        <dbReference type="ARBA" id="ARBA00009861"/>
    </source>
</evidence>
<dbReference type="Gene3D" id="3.30.559.10">
    <property type="entry name" value="Chloramphenicol acetyltransferase-like domain"/>
    <property type="match status" value="2"/>
</dbReference>
<dbReference type="InterPro" id="IPR023213">
    <property type="entry name" value="CAT-like_dom_sf"/>
</dbReference>
<accession>A0ABU6W334</accession>
<sequence length="450" mass="50510">MQDHWLPFSNLDLLLPPIDASVFFCYTNTEMLSFKSMVGTLKSSLAKALVPYYVLAGEVVQNSMGEPELHCNNRGVDFIEAEADVELRSLNLYNPDESFEGKLVPKKKHGVLAVQATWLKCGGFLIACTMDHRLIDAYRVKMFLVSWAQLAQSTRPITLTHQPCYRRSLLSPRRPPSAHPSIDRTYVLLADLPPPPTEPKTEPNSGPNISRIYYFTVEELNHIQALATSTDFKPTKFVSFSAFLWKMVATASSASSSAVVDGCNNKRGVVAKMGIAVDGRMRLSNGDKKKEELMNSYFGNVVSIPFEGEEVEKLIEKPLSQAAELVREFLEVATTEGHFLRLIDWVEIHRPAPAVARISVETNDGPCFVVSSGRRFLESNVDFGWGKPVFGSCHFPWEGGCGYVMPFPSPKGNGDWVIFMNLQKNLLEFMESHFPHVFRPLSWDYLTNKM</sequence>
<reference evidence="2 3" key="1">
    <citation type="journal article" date="2023" name="Plants (Basel)">
        <title>Bridging the Gap: Combining Genomics and Transcriptomics Approaches to Understand Stylosanthes scabra, an Orphan Legume from the Brazilian Caatinga.</title>
        <authorList>
            <person name="Ferreira-Neto J.R.C."/>
            <person name="da Silva M.D."/>
            <person name="Binneck E."/>
            <person name="de Melo N.F."/>
            <person name="da Silva R.H."/>
            <person name="de Melo A.L.T.M."/>
            <person name="Pandolfi V."/>
            <person name="Bustamante F.O."/>
            <person name="Brasileiro-Vidal A.C."/>
            <person name="Benko-Iseppon A.M."/>
        </authorList>
    </citation>
    <scope>NUCLEOTIDE SEQUENCE [LARGE SCALE GENOMIC DNA]</scope>
    <source>
        <tissue evidence="2">Leaves</tissue>
    </source>
</reference>
<dbReference type="PANTHER" id="PTHR31642">
    <property type="entry name" value="TRICHOTHECENE 3-O-ACETYLTRANSFERASE"/>
    <property type="match status" value="1"/>
</dbReference>
<dbReference type="Proteomes" id="UP001341840">
    <property type="component" value="Unassembled WGS sequence"/>
</dbReference>
<dbReference type="PANTHER" id="PTHR31642:SF266">
    <property type="entry name" value="HXXXD-TYPE ACYL-TRANSFERASE FAMILY PROTEIN"/>
    <property type="match status" value="1"/>
</dbReference>
<keyword evidence="3" id="KW-1185">Reference proteome</keyword>
<dbReference type="EMBL" id="JASCZI010181250">
    <property type="protein sequence ID" value="MED6179759.1"/>
    <property type="molecule type" value="Genomic_DNA"/>
</dbReference>
<proteinExistence type="inferred from homology"/>
<protein>
    <submittedName>
        <fullName evidence="2">Uncharacterized protein</fullName>
    </submittedName>
</protein>
<evidence type="ECO:0000313" key="2">
    <source>
        <dbReference type="EMBL" id="MED6179759.1"/>
    </source>
</evidence>
<organism evidence="2 3">
    <name type="scientific">Stylosanthes scabra</name>
    <dbReference type="NCBI Taxonomy" id="79078"/>
    <lineage>
        <taxon>Eukaryota</taxon>
        <taxon>Viridiplantae</taxon>
        <taxon>Streptophyta</taxon>
        <taxon>Embryophyta</taxon>
        <taxon>Tracheophyta</taxon>
        <taxon>Spermatophyta</taxon>
        <taxon>Magnoliopsida</taxon>
        <taxon>eudicotyledons</taxon>
        <taxon>Gunneridae</taxon>
        <taxon>Pentapetalae</taxon>
        <taxon>rosids</taxon>
        <taxon>fabids</taxon>
        <taxon>Fabales</taxon>
        <taxon>Fabaceae</taxon>
        <taxon>Papilionoideae</taxon>
        <taxon>50 kb inversion clade</taxon>
        <taxon>dalbergioids sensu lato</taxon>
        <taxon>Dalbergieae</taxon>
        <taxon>Pterocarpus clade</taxon>
        <taxon>Stylosanthes</taxon>
    </lineage>
</organism>
<comment type="similarity">
    <text evidence="1">Belongs to the plant acyltransferase family.</text>
</comment>
<gene>
    <name evidence="2" type="ORF">PIB30_003974</name>
</gene>
<dbReference type="Pfam" id="PF02458">
    <property type="entry name" value="Transferase"/>
    <property type="match status" value="1"/>
</dbReference>
<comment type="caution">
    <text evidence="2">The sequence shown here is derived from an EMBL/GenBank/DDBJ whole genome shotgun (WGS) entry which is preliminary data.</text>
</comment>